<protein>
    <recommendedName>
        <fullName evidence="2">Bro-N domain-containing protein</fullName>
    </recommendedName>
</protein>
<evidence type="ECO:0000256" key="1">
    <source>
        <dbReference type="SAM" id="Coils"/>
    </source>
</evidence>
<feature type="domain" description="Bro-N" evidence="2">
    <location>
        <begin position="1"/>
        <end position="122"/>
    </location>
</feature>
<dbReference type="InterPro" id="IPR003497">
    <property type="entry name" value="BRO_N_domain"/>
</dbReference>
<gene>
    <name evidence="3" type="ORF">EOE18_14760</name>
</gene>
<dbReference type="Proteomes" id="UP000282837">
    <property type="component" value="Unassembled WGS sequence"/>
</dbReference>
<keyword evidence="4" id="KW-1185">Reference proteome</keyword>
<comment type="caution">
    <text evidence="3">The sequence shown here is derived from an EMBL/GenBank/DDBJ whole genome shotgun (WGS) entry which is preliminary data.</text>
</comment>
<dbReference type="EMBL" id="SACO01000013">
    <property type="protein sequence ID" value="RVU03581.1"/>
    <property type="molecule type" value="Genomic_DNA"/>
</dbReference>
<accession>A0A437N109</accession>
<evidence type="ECO:0000313" key="3">
    <source>
        <dbReference type="EMBL" id="RVU03581.1"/>
    </source>
</evidence>
<reference evidence="3 4" key="1">
    <citation type="submission" date="2019-01" db="EMBL/GenBank/DDBJ databases">
        <authorList>
            <person name="Chen W.-M."/>
        </authorList>
    </citation>
    <scope>NUCLEOTIDE SEQUENCE [LARGE SCALE GENOMIC DNA]</scope>
    <source>
        <strain evidence="3 4">FSY-9</strain>
    </source>
</reference>
<feature type="coiled-coil region" evidence="1">
    <location>
        <begin position="151"/>
        <end position="185"/>
    </location>
</feature>
<dbReference type="PANTHER" id="PTHR36180">
    <property type="entry name" value="DNA-BINDING PROTEIN-RELATED-RELATED"/>
    <property type="match status" value="1"/>
</dbReference>
<dbReference type="PANTHER" id="PTHR36180:SF2">
    <property type="entry name" value="BRO FAMILY PROTEIN"/>
    <property type="match status" value="1"/>
</dbReference>
<proteinExistence type="predicted"/>
<dbReference type="RefSeq" id="WP_127710897.1">
    <property type="nucleotide sequence ID" value="NZ_SACO01000013.1"/>
</dbReference>
<dbReference type="OrthoDB" id="9808959at2"/>
<dbReference type="AlphaFoldDB" id="A0A437N109"/>
<dbReference type="Pfam" id="PF02498">
    <property type="entry name" value="Bro-N"/>
    <property type="match status" value="1"/>
</dbReference>
<evidence type="ECO:0000313" key="4">
    <source>
        <dbReference type="Proteomes" id="UP000282837"/>
    </source>
</evidence>
<dbReference type="PROSITE" id="PS51750">
    <property type="entry name" value="BRO_N"/>
    <property type="match status" value="1"/>
</dbReference>
<dbReference type="SMART" id="SM01040">
    <property type="entry name" value="Bro-N"/>
    <property type="match status" value="1"/>
</dbReference>
<organism evidence="3 4">
    <name type="scientific">Novosphingobium umbonatum</name>
    <dbReference type="NCBI Taxonomy" id="1908524"/>
    <lineage>
        <taxon>Bacteria</taxon>
        <taxon>Pseudomonadati</taxon>
        <taxon>Pseudomonadota</taxon>
        <taxon>Alphaproteobacteria</taxon>
        <taxon>Sphingomonadales</taxon>
        <taxon>Sphingomonadaceae</taxon>
        <taxon>Novosphingobium</taxon>
    </lineage>
</organism>
<keyword evidence="1" id="KW-0175">Coiled coil</keyword>
<name>A0A437N109_9SPHN</name>
<sequence length="251" mass="27877">MTENTQTVFAFNDATIRTALIDKEPWFVANDVCYALGLSITYGARKHVEKLLDTEKRLITMGELDPEFKPCASHGGVRAHTKFTIVNESGLYKLIMRSDKKEALEFQHWIASEVLPSIRKTGKYALADHGRTEMPLPADFAAAFAKITELLAQSNESLQATNREVALQRKEIADLNELLAVAAEQMKPEEFITARGALAQGLTPKLSSSEIGKRMNAFCHRHGLGMGTIPSRSYGHITTYPASAFRRCFEA</sequence>
<evidence type="ECO:0000259" key="2">
    <source>
        <dbReference type="PROSITE" id="PS51750"/>
    </source>
</evidence>